<evidence type="ECO:0000256" key="5">
    <source>
        <dbReference type="ARBA" id="ARBA00023136"/>
    </source>
</evidence>
<reference evidence="7" key="1">
    <citation type="submission" date="2022-11" db="EMBL/GenBank/DDBJ databases">
        <authorList>
            <person name="Petersen C."/>
        </authorList>
    </citation>
    <scope>NUCLEOTIDE SEQUENCE</scope>
    <source>
        <strain evidence="7">IBT 30761</strain>
    </source>
</reference>
<keyword evidence="4 6" id="KW-1133">Transmembrane helix</keyword>
<name>A0A9W9FG48_9EURO</name>
<reference evidence="7" key="2">
    <citation type="journal article" date="2023" name="IMA Fungus">
        <title>Comparative genomic study of the Penicillium genus elucidates a diverse pangenome and 15 lateral gene transfer events.</title>
        <authorList>
            <person name="Petersen C."/>
            <person name="Sorensen T."/>
            <person name="Nielsen M.R."/>
            <person name="Sondergaard T.E."/>
            <person name="Sorensen J.L."/>
            <person name="Fitzpatrick D.A."/>
            <person name="Frisvad J.C."/>
            <person name="Nielsen K.L."/>
        </authorList>
    </citation>
    <scope>NUCLEOTIDE SEQUENCE</scope>
    <source>
        <strain evidence="7">IBT 30761</strain>
    </source>
</reference>
<dbReference type="EMBL" id="JAPQKI010000005">
    <property type="protein sequence ID" value="KAJ5099521.1"/>
    <property type="molecule type" value="Genomic_DNA"/>
</dbReference>
<keyword evidence="2" id="KW-0813">Transport</keyword>
<feature type="transmembrane region" description="Helical" evidence="6">
    <location>
        <begin position="147"/>
        <end position="173"/>
    </location>
</feature>
<keyword evidence="5 6" id="KW-0472">Membrane</keyword>
<dbReference type="GeneID" id="81357995"/>
<keyword evidence="3 6" id="KW-0812">Transmembrane</keyword>
<dbReference type="PANTHER" id="PTHR45649:SF24">
    <property type="entry name" value="TRANSPORT PROTEIN, PUTATIVE (AFU_ORTHOLOGUE AFUA_2G15150)-RELATED"/>
    <property type="match status" value="1"/>
</dbReference>
<evidence type="ECO:0000313" key="8">
    <source>
        <dbReference type="Proteomes" id="UP001149074"/>
    </source>
</evidence>
<dbReference type="GO" id="GO:0016020">
    <property type="term" value="C:membrane"/>
    <property type="evidence" value="ECO:0007669"/>
    <property type="project" value="UniProtKB-SubCell"/>
</dbReference>
<sequence length="273" mass="29798">MGQKKLEAGPQPDEVQISDSEEIHMNLIALSFNTSDSWVGIGSNIPLVLAARGRVSLLYGTIVISFTITCTGVSLAELASVYPTEGGQYHLSSIIAPKRHSKWISYFCGLPGVFSWIAIAASIGLIVTEFVFSLTISYNPDLQTKRWQYFLLYQAVQLIGFFSIALFIVVSIICPVRSSSRPDTSQVWMRFINSSGGWSNGISFLTELSTPSYMLIGIDATMHLAEECLEPTRIIPKAIMSTGIAGIITVFEFSVGMCYSQSNASSLLESPIP</sequence>
<feature type="transmembrane region" description="Helical" evidence="6">
    <location>
        <begin position="103"/>
        <end position="127"/>
    </location>
</feature>
<evidence type="ECO:0000256" key="1">
    <source>
        <dbReference type="ARBA" id="ARBA00004141"/>
    </source>
</evidence>
<gene>
    <name evidence="7" type="ORF">N7532_006522</name>
</gene>
<evidence type="ECO:0000256" key="4">
    <source>
        <dbReference type="ARBA" id="ARBA00022989"/>
    </source>
</evidence>
<comment type="caution">
    <text evidence="7">The sequence shown here is derived from an EMBL/GenBank/DDBJ whole genome shotgun (WGS) entry which is preliminary data.</text>
</comment>
<dbReference type="RefSeq" id="XP_056475175.1">
    <property type="nucleotide sequence ID" value="XM_056619016.1"/>
</dbReference>
<dbReference type="GO" id="GO:0022857">
    <property type="term" value="F:transmembrane transporter activity"/>
    <property type="evidence" value="ECO:0007669"/>
    <property type="project" value="InterPro"/>
</dbReference>
<evidence type="ECO:0000256" key="6">
    <source>
        <dbReference type="SAM" id="Phobius"/>
    </source>
</evidence>
<evidence type="ECO:0000256" key="3">
    <source>
        <dbReference type="ARBA" id="ARBA00022692"/>
    </source>
</evidence>
<protein>
    <submittedName>
        <fullName evidence="7">Amino acid transporter</fullName>
    </submittedName>
</protein>
<dbReference type="PANTHER" id="PTHR45649">
    <property type="entry name" value="AMINO-ACID PERMEASE BAT1"/>
    <property type="match status" value="1"/>
</dbReference>
<accession>A0A9W9FG48</accession>
<dbReference type="OrthoDB" id="4363075at2759"/>
<dbReference type="AlphaFoldDB" id="A0A9W9FG48"/>
<comment type="subcellular location">
    <subcellularLocation>
        <location evidence="1">Membrane</location>
        <topology evidence="1">Multi-pass membrane protein</topology>
    </subcellularLocation>
</comment>
<dbReference type="Gene3D" id="1.20.1740.10">
    <property type="entry name" value="Amino acid/polyamine transporter I"/>
    <property type="match status" value="1"/>
</dbReference>
<dbReference type="Proteomes" id="UP001149074">
    <property type="component" value="Unassembled WGS sequence"/>
</dbReference>
<feature type="transmembrane region" description="Helical" evidence="6">
    <location>
        <begin position="57"/>
        <end position="82"/>
    </location>
</feature>
<dbReference type="InterPro" id="IPR002293">
    <property type="entry name" value="AA/rel_permease1"/>
</dbReference>
<evidence type="ECO:0000256" key="2">
    <source>
        <dbReference type="ARBA" id="ARBA00022448"/>
    </source>
</evidence>
<proteinExistence type="predicted"/>
<keyword evidence="8" id="KW-1185">Reference proteome</keyword>
<evidence type="ECO:0000313" key="7">
    <source>
        <dbReference type="EMBL" id="KAJ5099521.1"/>
    </source>
</evidence>
<dbReference type="Pfam" id="PF13520">
    <property type="entry name" value="AA_permease_2"/>
    <property type="match status" value="1"/>
</dbReference>
<organism evidence="7 8">
    <name type="scientific">Penicillium argentinense</name>
    <dbReference type="NCBI Taxonomy" id="1131581"/>
    <lineage>
        <taxon>Eukaryota</taxon>
        <taxon>Fungi</taxon>
        <taxon>Dikarya</taxon>
        <taxon>Ascomycota</taxon>
        <taxon>Pezizomycotina</taxon>
        <taxon>Eurotiomycetes</taxon>
        <taxon>Eurotiomycetidae</taxon>
        <taxon>Eurotiales</taxon>
        <taxon>Aspergillaceae</taxon>
        <taxon>Penicillium</taxon>
    </lineage>
</organism>